<proteinExistence type="predicted"/>
<dbReference type="Pfam" id="PF00581">
    <property type="entry name" value="Rhodanese"/>
    <property type="match status" value="1"/>
</dbReference>
<keyword evidence="3" id="KW-1185">Reference proteome</keyword>
<dbReference type="KEGG" id="ares:IWH25_06985"/>
<dbReference type="CDD" id="cd00158">
    <property type="entry name" value="RHOD"/>
    <property type="match status" value="1"/>
</dbReference>
<evidence type="ECO:0000313" key="3">
    <source>
        <dbReference type="Proteomes" id="UP000663444"/>
    </source>
</evidence>
<dbReference type="PANTHER" id="PTHR43031:SF18">
    <property type="entry name" value="RHODANESE-RELATED SULFURTRANSFERASES"/>
    <property type="match status" value="1"/>
</dbReference>
<evidence type="ECO:0000313" key="2">
    <source>
        <dbReference type="EMBL" id="QRJ65658.1"/>
    </source>
</evidence>
<dbReference type="InterPro" id="IPR036873">
    <property type="entry name" value="Rhodanese-like_dom_sf"/>
</dbReference>
<dbReference type="Proteomes" id="UP000663444">
    <property type="component" value="Chromosome"/>
</dbReference>
<evidence type="ECO:0000259" key="1">
    <source>
        <dbReference type="PROSITE" id="PS50206"/>
    </source>
</evidence>
<dbReference type="Gene3D" id="3.40.250.10">
    <property type="entry name" value="Rhodanese-like domain"/>
    <property type="match status" value="1"/>
</dbReference>
<dbReference type="EMBL" id="CP064781">
    <property type="protein sequence ID" value="QRJ65658.1"/>
    <property type="molecule type" value="Genomic_DNA"/>
</dbReference>
<dbReference type="AlphaFoldDB" id="A0A974Y5S6"/>
<dbReference type="InterPro" id="IPR050229">
    <property type="entry name" value="GlpE_sulfurtransferase"/>
</dbReference>
<accession>A0A974Y5S6</accession>
<sequence length="119" mass="12629">MLFATGFFGGGPRVTTGEATKLINREDAQVIDVRDAGEFANGHLLGAKNIPVAKFAERAADLEKMKGKPVIVCCETGIRSVKAVKELQKLGFDRVFNLDGGVAAWNKAGLPLTGKGGRK</sequence>
<gene>
    <name evidence="2" type="ORF">IWH25_06985</name>
</gene>
<name>A0A974Y5S6_9RHOO</name>
<dbReference type="InterPro" id="IPR001763">
    <property type="entry name" value="Rhodanese-like_dom"/>
</dbReference>
<dbReference type="SUPFAM" id="SSF52821">
    <property type="entry name" value="Rhodanese/Cell cycle control phosphatase"/>
    <property type="match status" value="1"/>
</dbReference>
<dbReference type="SMART" id="SM00450">
    <property type="entry name" value="RHOD"/>
    <property type="match status" value="1"/>
</dbReference>
<dbReference type="PANTHER" id="PTHR43031">
    <property type="entry name" value="FAD-DEPENDENT OXIDOREDUCTASE"/>
    <property type="match status" value="1"/>
</dbReference>
<protein>
    <submittedName>
        <fullName evidence="2">Rhodanese-like domain-containing protein</fullName>
    </submittedName>
</protein>
<organism evidence="2 3">
    <name type="scientific">Azospira restricta</name>
    <dbReference type="NCBI Taxonomy" id="404405"/>
    <lineage>
        <taxon>Bacteria</taxon>
        <taxon>Pseudomonadati</taxon>
        <taxon>Pseudomonadota</taxon>
        <taxon>Betaproteobacteria</taxon>
        <taxon>Rhodocyclales</taxon>
        <taxon>Rhodocyclaceae</taxon>
        <taxon>Azospira</taxon>
    </lineage>
</organism>
<reference evidence="2" key="1">
    <citation type="submission" date="2020-11" db="EMBL/GenBank/DDBJ databases">
        <title>Azospira restricta DSM 18626 genome sequence.</title>
        <authorList>
            <person name="Moe W.M."/>
        </authorList>
    </citation>
    <scope>NUCLEOTIDE SEQUENCE</scope>
    <source>
        <strain evidence="2">DSM 18626</strain>
    </source>
</reference>
<dbReference type="PROSITE" id="PS50206">
    <property type="entry name" value="RHODANESE_3"/>
    <property type="match status" value="1"/>
</dbReference>
<feature type="domain" description="Rhodanese" evidence="1">
    <location>
        <begin position="24"/>
        <end position="114"/>
    </location>
</feature>